<dbReference type="SUPFAM" id="SSF53474">
    <property type="entry name" value="alpha/beta-Hydrolases"/>
    <property type="match status" value="1"/>
</dbReference>
<evidence type="ECO:0000259" key="3">
    <source>
        <dbReference type="Pfam" id="PF00561"/>
    </source>
</evidence>
<dbReference type="STRING" id="425264.A0A3G2S1G7"/>
<evidence type="ECO:0000256" key="2">
    <source>
        <dbReference type="ARBA" id="ARBA00048461"/>
    </source>
</evidence>
<dbReference type="Proteomes" id="UP000269793">
    <property type="component" value="Chromosome I"/>
</dbReference>
<evidence type="ECO:0000313" key="5">
    <source>
        <dbReference type="Proteomes" id="UP000269793"/>
    </source>
</evidence>
<dbReference type="AlphaFoldDB" id="A0A3G2S1G7"/>
<dbReference type="PANTHER" id="PTHR43433:SF5">
    <property type="entry name" value="AB HYDROLASE-1 DOMAIN-CONTAINING PROTEIN"/>
    <property type="match status" value="1"/>
</dbReference>
<dbReference type="EMBL" id="CP033148">
    <property type="protein sequence ID" value="AYO41606.1"/>
    <property type="molecule type" value="Genomic_DNA"/>
</dbReference>
<reference evidence="4 5" key="1">
    <citation type="submission" date="2018-10" db="EMBL/GenBank/DDBJ databases">
        <title>Complete genome sequence of Malassezia restricta CBS 7877.</title>
        <authorList>
            <person name="Morand S.C."/>
            <person name="Bertignac M."/>
            <person name="Iltis A."/>
            <person name="Kolder I."/>
            <person name="Pirovano W."/>
            <person name="Jourdain R."/>
            <person name="Clavaud C."/>
        </authorList>
    </citation>
    <scope>NUCLEOTIDE SEQUENCE [LARGE SCALE GENOMIC DNA]</scope>
    <source>
        <strain evidence="4 5">CBS 7877</strain>
    </source>
</reference>
<dbReference type="Pfam" id="PF00561">
    <property type="entry name" value="Abhydrolase_1"/>
    <property type="match status" value="1"/>
</dbReference>
<dbReference type="GO" id="GO:0120516">
    <property type="term" value="F:diacylglycerol lipase activity"/>
    <property type="evidence" value="ECO:0007669"/>
    <property type="project" value="RHEA"/>
</dbReference>
<sequence>MMPKIPPPPFGAVFKGATSQILEQFMDLSGPSYKPTVFNPSSQVMKGPLRVAKDRVPPSKSGEEPGFDIYYEVHGKGSRRIALIMGLANSCFSWLEQVEEFGHDPACSVLVLDNRGYGNSDTPVQRYTTGEMAKDVIEVMDHIGWTEKQSVNLVGVSMGGMISLEIARQNPERLASLLLLSTTSGDGSSLPPPIGLVAMTRGFFSSLTGRTRAEARVNRMTNVLFPLPWQNEKHPTDPRGRTNGEVMREILLWRSKFVLPPTTLGPLLQMSACLTHHVSSKDLKRINDLVPKIAIITGDWDQIVNPSHSKHMHKMMPDALYEVWKDAGHAIHIQFPFTFNKFLRQWIGLPPVHD</sequence>
<organism evidence="4 5">
    <name type="scientific">Malassezia restricta (strain ATCC 96810 / NBRC 103918 / CBS 7877)</name>
    <name type="common">Seborrheic dermatitis infection agent</name>
    <dbReference type="NCBI Taxonomy" id="425264"/>
    <lineage>
        <taxon>Eukaryota</taxon>
        <taxon>Fungi</taxon>
        <taxon>Dikarya</taxon>
        <taxon>Basidiomycota</taxon>
        <taxon>Ustilaginomycotina</taxon>
        <taxon>Malasseziomycetes</taxon>
        <taxon>Malasseziales</taxon>
        <taxon>Malasseziaceae</taxon>
        <taxon>Malassezia</taxon>
    </lineage>
</organism>
<dbReference type="EC" id="3.1.-.-" evidence="4"/>
<name>A0A3G2S1G7_MALR7</name>
<protein>
    <submittedName>
        <fullName evidence="4">Esterase YtxM</fullName>
        <ecNumber evidence="4">3.1.-.-</ecNumber>
    </submittedName>
</protein>
<comment type="catalytic activity">
    <reaction evidence="1">
        <text>a diacylglycerol + H2O = a monoacylglycerol + a fatty acid + H(+)</text>
        <dbReference type="Rhea" id="RHEA:32731"/>
        <dbReference type="ChEBI" id="CHEBI:15377"/>
        <dbReference type="ChEBI" id="CHEBI:15378"/>
        <dbReference type="ChEBI" id="CHEBI:17408"/>
        <dbReference type="ChEBI" id="CHEBI:18035"/>
        <dbReference type="ChEBI" id="CHEBI:28868"/>
    </reaction>
</comment>
<gene>
    <name evidence="4" type="primary">ytxM</name>
    <name evidence="4" type="ORF">DNF11_0656</name>
</gene>
<dbReference type="VEuPathDB" id="FungiDB:DNF11_0656"/>
<dbReference type="OrthoDB" id="19657at2759"/>
<dbReference type="InterPro" id="IPR000073">
    <property type="entry name" value="AB_hydrolase_1"/>
</dbReference>
<comment type="catalytic activity">
    <reaction evidence="2">
        <text>a monoacylglycerol + H2O = glycerol + a fatty acid + H(+)</text>
        <dbReference type="Rhea" id="RHEA:15245"/>
        <dbReference type="ChEBI" id="CHEBI:15377"/>
        <dbReference type="ChEBI" id="CHEBI:15378"/>
        <dbReference type="ChEBI" id="CHEBI:17408"/>
        <dbReference type="ChEBI" id="CHEBI:17754"/>
        <dbReference type="ChEBI" id="CHEBI:28868"/>
    </reaction>
</comment>
<proteinExistence type="predicted"/>
<feature type="domain" description="AB hydrolase-1" evidence="3">
    <location>
        <begin position="83"/>
        <end position="335"/>
    </location>
</feature>
<accession>A0A3G2S1G7</accession>
<keyword evidence="5" id="KW-1185">Reference proteome</keyword>
<dbReference type="GO" id="GO:0047372">
    <property type="term" value="F:monoacylglycerol lipase activity"/>
    <property type="evidence" value="ECO:0007669"/>
    <property type="project" value="RHEA"/>
</dbReference>
<dbReference type="Gene3D" id="3.40.50.1820">
    <property type="entry name" value="alpha/beta hydrolase"/>
    <property type="match status" value="1"/>
</dbReference>
<evidence type="ECO:0000313" key="4">
    <source>
        <dbReference type="EMBL" id="AYO41606.1"/>
    </source>
</evidence>
<dbReference type="PANTHER" id="PTHR43433">
    <property type="entry name" value="HYDROLASE, ALPHA/BETA FOLD FAMILY PROTEIN"/>
    <property type="match status" value="1"/>
</dbReference>
<dbReference type="InterPro" id="IPR050471">
    <property type="entry name" value="AB_hydrolase"/>
</dbReference>
<dbReference type="InterPro" id="IPR029058">
    <property type="entry name" value="AB_hydrolase_fold"/>
</dbReference>
<dbReference type="PRINTS" id="PR00111">
    <property type="entry name" value="ABHYDROLASE"/>
</dbReference>
<evidence type="ECO:0000256" key="1">
    <source>
        <dbReference type="ARBA" id="ARBA00047591"/>
    </source>
</evidence>
<keyword evidence="4" id="KW-0378">Hydrolase</keyword>